<dbReference type="Proteomes" id="UP001253545">
    <property type="component" value="Unassembled WGS sequence"/>
</dbReference>
<feature type="chain" id="PRO_5045803906" evidence="13">
    <location>
        <begin position="24"/>
        <end position="868"/>
    </location>
</feature>
<keyword evidence="13" id="KW-0732">Signal</keyword>
<keyword evidence="3 11" id="KW-1134">Transmembrane beta strand</keyword>
<dbReference type="PROSITE" id="PS52016">
    <property type="entry name" value="TONB_DEPENDENT_REC_3"/>
    <property type="match status" value="1"/>
</dbReference>
<dbReference type="Pfam" id="PF00593">
    <property type="entry name" value="TonB_dep_Rec_b-barrel"/>
    <property type="match status" value="1"/>
</dbReference>
<keyword evidence="5 11" id="KW-0812">Transmembrane</keyword>
<evidence type="ECO:0000256" key="5">
    <source>
        <dbReference type="ARBA" id="ARBA00022692"/>
    </source>
</evidence>
<keyword evidence="2 11" id="KW-0813">Transport</keyword>
<evidence type="ECO:0000256" key="4">
    <source>
        <dbReference type="ARBA" id="ARBA00022496"/>
    </source>
</evidence>
<dbReference type="Pfam" id="PF07715">
    <property type="entry name" value="Plug"/>
    <property type="match status" value="1"/>
</dbReference>
<keyword evidence="9 11" id="KW-0472">Membrane</keyword>
<evidence type="ECO:0000256" key="13">
    <source>
        <dbReference type="SAM" id="SignalP"/>
    </source>
</evidence>
<dbReference type="RefSeq" id="WP_311369984.1">
    <property type="nucleotide sequence ID" value="NZ_JAVRHX010000007.1"/>
</dbReference>
<accession>A0ABU2ZUZ0</accession>
<gene>
    <name evidence="16" type="ORF">RM552_16515</name>
</gene>
<comment type="caution">
    <text evidence="16">The sequence shown here is derived from an EMBL/GenBank/DDBJ whole genome shotgun (WGS) entry which is preliminary data.</text>
</comment>
<dbReference type="PANTHER" id="PTHR32552:SF81">
    <property type="entry name" value="TONB-DEPENDENT OUTER MEMBRANE RECEPTOR"/>
    <property type="match status" value="1"/>
</dbReference>
<dbReference type="PANTHER" id="PTHR32552">
    <property type="entry name" value="FERRICHROME IRON RECEPTOR-RELATED"/>
    <property type="match status" value="1"/>
</dbReference>
<evidence type="ECO:0000256" key="2">
    <source>
        <dbReference type="ARBA" id="ARBA00022448"/>
    </source>
</evidence>
<evidence type="ECO:0000256" key="9">
    <source>
        <dbReference type="ARBA" id="ARBA00023136"/>
    </source>
</evidence>
<evidence type="ECO:0000256" key="8">
    <source>
        <dbReference type="ARBA" id="ARBA00023077"/>
    </source>
</evidence>
<dbReference type="Gene3D" id="2.40.170.20">
    <property type="entry name" value="TonB-dependent receptor, beta-barrel domain"/>
    <property type="match status" value="2"/>
</dbReference>
<keyword evidence="6" id="KW-0408">Iron</keyword>
<feature type="signal peptide" evidence="13">
    <location>
        <begin position="1"/>
        <end position="23"/>
    </location>
</feature>
<dbReference type="InterPro" id="IPR000531">
    <property type="entry name" value="Beta-barrel_TonB"/>
</dbReference>
<dbReference type="SUPFAM" id="SSF56935">
    <property type="entry name" value="Porins"/>
    <property type="match status" value="1"/>
</dbReference>
<evidence type="ECO:0000256" key="3">
    <source>
        <dbReference type="ARBA" id="ARBA00022452"/>
    </source>
</evidence>
<evidence type="ECO:0000256" key="1">
    <source>
        <dbReference type="ARBA" id="ARBA00004571"/>
    </source>
</evidence>
<reference evidence="16 17" key="1">
    <citation type="submission" date="2023-09" db="EMBL/GenBank/DDBJ databases">
        <authorList>
            <person name="Rey-Velasco X."/>
        </authorList>
    </citation>
    <scope>NUCLEOTIDE SEQUENCE [LARGE SCALE GENOMIC DNA]</scope>
    <source>
        <strain evidence="16 17">P117</strain>
    </source>
</reference>
<evidence type="ECO:0000256" key="10">
    <source>
        <dbReference type="ARBA" id="ARBA00023237"/>
    </source>
</evidence>
<keyword evidence="17" id="KW-1185">Reference proteome</keyword>
<protein>
    <submittedName>
        <fullName evidence="16">TonB-dependent receptor</fullName>
    </submittedName>
</protein>
<evidence type="ECO:0000259" key="14">
    <source>
        <dbReference type="Pfam" id="PF00593"/>
    </source>
</evidence>
<dbReference type="InterPro" id="IPR039426">
    <property type="entry name" value="TonB-dep_rcpt-like"/>
</dbReference>
<evidence type="ECO:0000256" key="6">
    <source>
        <dbReference type="ARBA" id="ARBA00023004"/>
    </source>
</evidence>
<keyword evidence="16" id="KW-0675">Receptor</keyword>
<feature type="domain" description="TonB-dependent receptor-like beta-barrel" evidence="14">
    <location>
        <begin position="294"/>
        <end position="830"/>
    </location>
</feature>
<dbReference type="InterPro" id="IPR036942">
    <property type="entry name" value="Beta-barrel_TonB_sf"/>
</dbReference>
<name>A0ABU2ZUZ0_9ALTE</name>
<evidence type="ECO:0000313" key="16">
    <source>
        <dbReference type="EMBL" id="MDT0596460.1"/>
    </source>
</evidence>
<keyword evidence="4" id="KW-0410">Iron transport</keyword>
<keyword evidence="7" id="KW-0406">Ion transport</keyword>
<evidence type="ECO:0000259" key="15">
    <source>
        <dbReference type="Pfam" id="PF07715"/>
    </source>
</evidence>
<feature type="domain" description="TonB-dependent receptor plug" evidence="15">
    <location>
        <begin position="48"/>
        <end position="156"/>
    </location>
</feature>
<evidence type="ECO:0000256" key="11">
    <source>
        <dbReference type="PROSITE-ProRule" id="PRU01360"/>
    </source>
</evidence>
<evidence type="ECO:0000256" key="12">
    <source>
        <dbReference type="RuleBase" id="RU003357"/>
    </source>
</evidence>
<keyword evidence="10 11" id="KW-0998">Cell outer membrane</keyword>
<dbReference type="EMBL" id="JAVRHX010000007">
    <property type="protein sequence ID" value="MDT0596460.1"/>
    <property type="molecule type" value="Genomic_DNA"/>
</dbReference>
<proteinExistence type="inferred from homology"/>
<evidence type="ECO:0000313" key="17">
    <source>
        <dbReference type="Proteomes" id="UP001253545"/>
    </source>
</evidence>
<sequence length="868" mass="94164">MNKTLFSSAISLVLAGYSDVSLAQEQTNKENRALEVIEVKAQKRTQNLQDVPVAVSAVNGETLVEEAISDIHDLKASVPGLNVYNTLASTQPSISIRGVGTASTNFGLESSVGLYQDGVYRARQNAMINDYVDVDTVEVLRGPQGTLFGKNTPMGAINVRTVAPRHDGADGFFEATVGNYGLLSFSGAGNFNAIEDVLSFRLTHFMTDRDGTIDDVNFGEDVVNDRNRYGTRLQALYTPSDDVSLRVIADYNKIEEICCGGNVIVNNFQNFAGRPGTDAAIPVILGSPVSLAENYQDRVTNTTFLPVSNLEDKGISAELNWEINPDLTFTSITSYRDSLSFDKIDGDYLQADIIGSSKTGDQKAFTQELRFTYTTDDFNFVGGAYYFTQELVSVGEIPVGEEFNNYALNVLLGGSLNQVLGGINGLSQATGGLIAPAAQAGPGGTRFFANATQDQDSIALFGQFDYKLSDTVTLTAGLRYTDESKDLVNVFTEEYASGIDHPTFFTSIGDPTNPQTIVPGSILFGAAVAGQTIQQIQSGMIQPGTPQFAQAVQNLVPFQTPGWIFNVMSAQTADRPDEMATLEDSNVSGTVKLSYQPDSDTLWYASYSTGHKSGGTNADRIAVTFDTVFDAESSKAYEVGLKKDFPDYGLRLNLAAHKTEVEDFQANSYVGEGFNLQNAGTYDIEGLEAEVRWMLTDTTLLTFNYAYTDAEYGEFEQGPCWIVTPFQTGQPDPGQQSTDPLNPNSFCDRQGGKPLAQPDSTAMLQLSEEFTVSDDIYATASIDYSYIGEHFGASDNDPLSLVDSQGFVNARVRFNFEDYDLSVLLWGRNITNEESVGVSAPASLQAGKLVAYYIEPATFGLTVVKKFD</sequence>
<keyword evidence="8 12" id="KW-0798">TonB box</keyword>
<comment type="similarity">
    <text evidence="11 12">Belongs to the TonB-dependent receptor family.</text>
</comment>
<evidence type="ECO:0000256" key="7">
    <source>
        <dbReference type="ARBA" id="ARBA00023065"/>
    </source>
</evidence>
<comment type="subcellular location">
    <subcellularLocation>
        <location evidence="1 11">Cell outer membrane</location>
        <topology evidence="1 11">Multi-pass membrane protein</topology>
    </subcellularLocation>
</comment>
<organism evidence="16 17">
    <name type="scientific">Glaciecola petra</name>
    <dbReference type="NCBI Taxonomy" id="3075602"/>
    <lineage>
        <taxon>Bacteria</taxon>
        <taxon>Pseudomonadati</taxon>
        <taxon>Pseudomonadota</taxon>
        <taxon>Gammaproteobacteria</taxon>
        <taxon>Alteromonadales</taxon>
        <taxon>Alteromonadaceae</taxon>
        <taxon>Glaciecola</taxon>
    </lineage>
</organism>
<dbReference type="InterPro" id="IPR012910">
    <property type="entry name" value="Plug_dom"/>
</dbReference>